<dbReference type="Gene3D" id="1.20.5.170">
    <property type="match status" value="1"/>
</dbReference>
<feature type="compositionally biased region" description="Basic and acidic residues" evidence="7">
    <location>
        <begin position="342"/>
        <end position="351"/>
    </location>
</feature>
<dbReference type="EMBL" id="JANBPU010000082">
    <property type="protein sequence ID" value="KAJ1917067.1"/>
    <property type="molecule type" value="Genomic_DNA"/>
</dbReference>
<feature type="region of interest" description="Disordered" evidence="7">
    <location>
        <begin position="186"/>
        <end position="252"/>
    </location>
</feature>
<dbReference type="AlphaFoldDB" id="A0A9W8DMV5"/>
<keyword evidence="2" id="KW-0805">Transcription regulation</keyword>
<feature type="compositionally biased region" description="Low complexity" evidence="7">
    <location>
        <begin position="47"/>
        <end position="57"/>
    </location>
</feature>
<feature type="compositionally biased region" description="Low complexity" evidence="7">
    <location>
        <begin position="186"/>
        <end position="204"/>
    </location>
</feature>
<evidence type="ECO:0000256" key="6">
    <source>
        <dbReference type="SAM" id="Coils"/>
    </source>
</evidence>
<dbReference type="InterPro" id="IPR004827">
    <property type="entry name" value="bZIP"/>
</dbReference>
<feature type="compositionally biased region" description="Basic and acidic residues" evidence="7">
    <location>
        <begin position="215"/>
        <end position="245"/>
    </location>
</feature>
<keyword evidence="10" id="KW-1185">Reference proteome</keyword>
<dbReference type="Pfam" id="PF07716">
    <property type="entry name" value="bZIP_2"/>
    <property type="match status" value="1"/>
</dbReference>
<dbReference type="PROSITE" id="PS00036">
    <property type="entry name" value="BZIP_BASIC"/>
    <property type="match status" value="1"/>
</dbReference>
<comment type="caution">
    <text evidence="9">The sequence shown here is derived from an EMBL/GenBank/DDBJ whole genome shotgun (WGS) entry which is preliminary data.</text>
</comment>
<dbReference type="SMART" id="SM00338">
    <property type="entry name" value="BRLZ"/>
    <property type="match status" value="1"/>
</dbReference>
<evidence type="ECO:0000313" key="10">
    <source>
        <dbReference type="Proteomes" id="UP001150538"/>
    </source>
</evidence>
<proteinExistence type="predicted"/>
<feature type="region of interest" description="Disordered" evidence="7">
    <location>
        <begin position="320"/>
        <end position="375"/>
    </location>
</feature>
<keyword evidence="3" id="KW-0238">DNA-binding</keyword>
<evidence type="ECO:0000256" key="5">
    <source>
        <dbReference type="ARBA" id="ARBA00023242"/>
    </source>
</evidence>
<evidence type="ECO:0000256" key="7">
    <source>
        <dbReference type="SAM" id="MobiDB-lite"/>
    </source>
</evidence>
<dbReference type="PANTHER" id="PTHR13044">
    <property type="entry name" value="ACTIVATING TRANSCRIPTION FACTOR ATF 4/5"/>
    <property type="match status" value="1"/>
</dbReference>
<dbReference type="CDD" id="cd14705">
    <property type="entry name" value="bZIP_Zip1"/>
    <property type="match status" value="1"/>
</dbReference>
<comment type="subcellular location">
    <subcellularLocation>
        <location evidence="1">Nucleus</location>
    </subcellularLocation>
</comment>
<evidence type="ECO:0000256" key="3">
    <source>
        <dbReference type="ARBA" id="ARBA00023125"/>
    </source>
</evidence>
<feature type="region of interest" description="Disordered" evidence="7">
    <location>
        <begin position="42"/>
        <end position="80"/>
    </location>
</feature>
<gene>
    <name evidence="9" type="ORF">H4219_003411</name>
</gene>
<accession>A0A9W8DMV5</accession>
<reference evidence="9" key="1">
    <citation type="submission" date="2022-07" db="EMBL/GenBank/DDBJ databases">
        <title>Phylogenomic reconstructions and comparative analyses of Kickxellomycotina fungi.</title>
        <authorList>
            <person name="Reynolds N.K."/>
            <person name="Stajich J.E."/>
            <person name="Barry K."/>
            <person name="Grigoriev I.V."/>
            <person name="Crous P."/>
            <person name="Smith M.E."/>
        </authorList>
    </citation>
    <scope>NUCLEOTIDE SEQUENCE</scope>
    <source>
        <strain evidence="9">NBRC 100468</strain>
    </source>
</reference>
<keyword evidence="6" id="KW-0175">Coiled coil</keyword>
<keyword evidence="5" id="KW-0539">Nucleus</keyword>
<dbReference type="PROSITE" id="PS50217">
    <property type="entry name" value="BZIP"/>
    <property type="match status" value="1"/>
</dbReference>
<feature type="compositionally biased region" description="Low complexity" evidence="7">
    <location>
        <begin position="324"/>
        <end position="338"/>
    </location>
</feature>
<dbReference type="OrthoDB" id="1939598at2759"/>
<name>A0A9W8DMV5_9FUNG</name>
<dbReference type="Proteomes" id="UP001150538">
    <property type="component" value="Unassembled WGS sequence"/>
</dbReference>
<dbReference type="PANTHER" id="PTHR13044:SF14">
    <property type="entry name" value="CRYPTOCEPHAL, ISOFORM A"/>
    <property type="match status" value="1"/>
</dbReference>
<evidence type="ECO:0000256" key="4">
    <source>
        <dbReference type="ARBA" id="ARBA00023163"/>
    </source>
</evidence>
<dbReference type="GO" id="GO:0005634">
    <property type="term" value="C:nucleus"/>
    <property type="evidence" value="ECO:0007669"/>
    <property type="project" value="UniProtKB-SubCell"/>
</dbReference>
<evidence type="ECO:0000256" key="2">
    <source>
        <dbReference type="ARBA" id="ARBA00023015"/>
    </source>
</evidence>
<dbReference type="GO" id="GO:0000977">
    <property type="term" value="F:RNA polymerase II transcription regulatory region sequence-specific DNA binding"/>
    <property type="evidence" value="ECO:0007669"/>
    <property type="project" value="TreeGrafter"/>
</dbReference>
<dbReference type="GO" id="GO:0001228">
    <property type="term" value="F:DNA-binding transcription activator activity, RNA polymerase II-specific"/>
    <property type="evidence" value="ECO:0007669"/>
    <property type="project" value="TreeGrafter"/>
</dbReference>
<evidence type="ECO:0000313" key="9">
    <source>
        <dbReference type="EMBL" id="KAJ1917067.1"/>
    </source>
</evidence>
<protein>
    <recommendedName>
        <fullName evidence="8">BZIP domain-containing protein</fullName>
    </recommendedName>
</protein>
<feature type="domain" description="BZIP" evidence="8">
    <location>
        <begin position="238"/>
        <end position="301"/>
    </location>
</feature>
<keyword evidence="4" id="KW-0804">Transcription</keyword>
<organism evidence="9 10">
    <name type="scientific">Mycoemilia scoparia</name>
    <dbReference type="NCBI Taxonomy" id="417184"/>
    <lineage>
        <taxon>Eukaryota</taxon>
        <taxon>Fungi</taxon>
        <taxon>Fungi incertae sedis</taxon>
        <taxon>Zoopagomycota</taxon>
        <taxon>Kickxellomycotina</taxon>
        <taxon>Kickxellomycetes</taxon>
        <taxon>Kickxellales</taxon>
        <taxon>Kickxellaceae</taxon>
        <taxon>Mycoemilia</taxon>
    </lineage>
</organism>
<evidence type="ECO:0000259" key="8">
    <source>
        <dbReference type="PROSITE" id="PS50217"/>
    </source>
</evidence>
<sequence length="375" mass="40465">MDFNWNSLFNINNPDIPQTPLLSNQELQEDLSLWSNAQFSFEKGSSPPNMTTTTPPNGSVVASSTTPRHHHHQHAPIAIQPTNQPQATASLNSMAAAVAANNPYLLSLMNNHAAAFAPLQQQQHTVHTPAPSVGGSEVPSVNRGSVHAAIRPRKILANGAATDYPAINTTSAALAAAAAAAAATATATNPTLTKKTKQQQQSSSPTHASANDPLATKKEKTNKSNDRGLLNEDTSRKKAAEEDKRRRNTAASARFRVKKKLKEQALEATAKTMTARAQELEKRVNELEKECKWLRSLITEKDPKALQSVMCPCHHPEGLDMLPSSTSQSSPSDSTTTHSGKRTFEQHHYSFEDISSSASSSGSLNADEMAKRIRS</sequence>
<feature type="coiled-coil region" evidence="6">
    <location>
        <begin position="263"/>
        <end position="297"/>
    </location>
</feature>
<dbReference type="InterPro" id="IPR046347">
    <property type="entry name" value="bZIP_sf"/>
</dbReference>
<dbReference type="SUPFAM" id="SSF57959">
    <property type="entry name" value="Leucine zipper domain"/>
    <property type="match status" value="1"/>
</dbReference>
<evidence type="ECO:0000256" key="1">
    <source>
        <dbReference type="ARBA" id="ARBA00004123"/>
    </source>
</evidence>